<dbReference type="PROSITE" id="PS00018">
    <property type="entry name" value="EF_HAND_1"/>
    <property type="match status" value="1"/>
</dbReference>
<accession>A0ABU3GWC7</accession>
<dbReference type="InterPro" id="IPR012910">
    <property type="entry name" value="Plug_dom"/>
</dbReference>
<keyword evidence="3 7" id="KW-1134">Transmembrane beta strand</keyword>
<dbReference type="Gene3D" id="2.40.170.20">
    <property type="entry name" value="TonB-dependent receptor, beta-barrel domain"/>
    <property type="match status" value="1"/>
</dbReference>
<evidence type="ECO:0000256" key="3">
    <source>
        <dbReference type="ARBA" id="ARBA00022452"/>
    </source>
</evidence>
<keyword evidence="11" id="KW-1185">Reference proteome</keyword>
<evidence type="ECO:0000256" key="1">
    <source>
        <dbReference type="ARBA" id="ARBA00004571"/>
    </source>
</evidence>
<proteinExistence type="inferred from homology"/>
<evidence type="ECO:0000256" key="6">
    <source>
        <dbReference type="ARBA" id="ARBA00023237"/>
    </source>
</evidence>
<evidence type="ECO:0000256" key="7">
    <source>
        <dbReference type="PROSITE-ProRule" id="PRU01360"/>
    </source>
</evidence>
<dbReference type="SUPFAM" id="SSF56935">
    <property type="entry name" value="Porins"/>
    <property type="match status" value="1"/>
</dbReference>
<dbReference type="Proteomes" id="UP001258315">
    <property type="component" value="Unassembled WGS sequence"/>
</dbReference>
<dbReference type="EMBL" id="JAVLVU010000001">
    <property type="protein sequence ID" value="MDT3404069.1"/>
    <property type="molecule type" value="Genomic_DNA"/>
</dbReference>
<feature type="domain" description="TonB-dependent receptor plug" evidence="9">
    <location>
        <begin position="167"/>
        <end position="267"/>
    </location>
</feature>
<dbReference type="NCBIfam" id="TIGR04056">
    <property type="entry name" value="OMP_RagA_SusC"/>
    <property type="match status" value="1"/>
</dbReference>
<evidence type="ECO:0000256" key="5">
    <source>
        <dbReference type="ARBA" id="ARBA00023136"/>
    </source>
</evidence>
<dbReference type="PROSITE" id="PS52016">
    <property type="entry name" value="TONB_DEPENDENT_REC_3"/>
    <property type="match status" value="1"/>
</dbReference>
<evidence type="ECO:0000256" key="2">
    <source>
        <dbReference type="ARBA" id="ARBA00022448"/>
    </source>
</evidence>
<keyword evidence="8" id="KW-0732">Signal</keyword>
<sequence length="1074" mass="118637">MQNFTKSFSLLLFICLLWGVKAKAQETDSVSVRLADSIARYKADSISRAKGPKISGVIKDAATKRPISGINIGVPLYSSAISDENGRFTISLPNADVVLNISGQGYQEKKVPVKGRRTSLPDIFLFEGSYSSVYDVARMPFGAVPHAYVSNAVSSVNTQGAWDPVSQETPDSYLQGKVAGLDVIRRSGTPNIGANLFLRGYNSLYGGNAPLVLVDGMIYDTYRYGRSLISGHIHNPFANLDLHDVDNYTILKDASAGMYGTKGANGVILITTNNNPDLATKIDFSAYSAYNYMPTGNKLPIMQAGDYRTYLSDLLRTTNLTSSQISALPYMNDDPSQANYYVYHNNTDWQKRAFKNGFNQNYNLRVSGGDDIARYVLSLGYGGNKGITPMTDLSKFNTRFNADLNISRNFTVKANLSFQYNEQNLRDQGLSPNTNQLYLGLIKSPLLRTNDVNAQGIESPNLADTDIFGISNPAAIIANSIGRNRNYRFFGNLVFRYQFSRSFAAQTLIGVTTDKVRENTFMPRAGVANDTTATVVIDSRLGSQTQRLYSLYNDTYLSYNRTFNRVHTLGVYLGTRFTHFTSQYNVNGSYNSAIDQLITVSNGLATTRMVGGDIGKYRWMNNYLSANYQLYNKYIFGFNLTADASSRFGSQADGVSLGGVKMAVLPSASAAWVMSSEKFMANINFIELLKLRASYGLTGNDNIGNYASRQYYVSQNLLGLQGLVRANFGNPMLQWEIGKKLDIGIDAAFFQERLSITADYFRNTTTKMITQEPVAAAGGLAYAVTNNSGMRTNGFELSVNGRVISQPNFKWDLGFNIAAYRNKITSLPATMKTQYAGATILTEVGRPAGVFYGYKTNGVYTTSTEASTAGLSYRNSQGSLVPLQGGDMRFVDVNGDKIIDAQDMQVIGNPNPDFVGGISTGIVYKRFTVSALFTFSKGNQLYNYTRRQIESQSNYNNQSLAINNRWRADGQVTSTPRASFGDPSGNSSFSDRWIEDGSYFRLRTLTVNYDVNLKKLKFPKYVKIYATGNNLVTFTKYLGYDPEFAASENLLLRGIDTTLEPQFRTVQLGVRIGI</sequence>
<dbReference type="Pfam" id="PF07715">
    <property type="entry name" value="Plug"/>
    <property type="match status" value="1"/>
</dbReference>
<dbReference type="Gene3D" id="2.170.130.10">
    <property type="entry name" value="TonB-dependent receptor, plug domain"/>
    <property type="match status" value="1"/>
</dbReference>
<keyword evidence="5 7" id="KW-0472">Membrane</keyword>
<gene>
    <name evidence="10" type="ORF">QE417_003141</name>
</gene>
<name>A0ABU3GWC7_9SPHI</name>
<feature type="chain" id="PRO_5045056742" evidence="8">
    <location>
        <begin position="25"/>
        <end position="1074"/>
    </location>
</feature>
<evidence type="ECO:0000256" key="8">
    <source>
        <dbReference type="SAM" id="SignalP"/>
    </source>
</evidence>
<dbReference type="InterPro" id="IPR037066">
    <property type="entry name" value="Plug_dom_sf"/>
</dbReference>
<protein>
    <submittedName>
        <fullName evidence="10">TonB-linked SusC/RagA family outer membrane protein</fullName>
    </submittedName>
</protein>
<dbReference type="InterPro" id="IPR023996">
    <property type="entry name" value="TonB-dep_OMP_SusC/RagA"/>
</dbReference>
<dbReference type="InterPro" id="IPR036942">
    <property type="entry name" value="Beta-barrel_TonB_sf"/>
</dbReference>
<evidence type="ECO:0000259" key="9">
    <source>
        <dbReference type="Pfam" id="PF07715"/>
    </source>
</evidence>
<evidence type="ECO:0000256" key="4">
    <source>
        <dbReference type="ARBA" id="ARBA00022692"/>
    </source>
</evidence>
<dbReference type="InterPro" id="IPR018247">
    <property type="entry name" value="EF_Hand_1_Ca_BS"/>
</dbReference>
<comment type="similarity">
    <text evidence="7">Belongs to the TonB-dependent receptor family.</text>
</comment>
<dbReference type="InterPro" id="IPR039426">
    <property type="entry name" value="TonB-dep_rcpt-like"/>
</dbReference>
<dbReference type="SUPFAM" id="SSF49464">
    <property type="entry name" value="Carboxypeptidase regulatory domain-like"/>
    <property type="match status" value="1"/>
</dbReference>
<dbReference type="Gene3D" id="2.60.40.1120">
    <property type="entry name" value="Carboxypeptidase-like, regulatory domain"/>
    <property type="match status" value="1"/>
</dbReference>
<comment type="subcellular location">
    <subcellularLocation>
        <location evidence="1 7">Cell outer membrane</location>
        <topology evidence="1 7">Multi-pass membrane protein</topology>
    </subcellularLocation>
</comment>
<comment type="caution">
    <text evidence="10">The sequence shown here is derived from an EMBL/GenBank/DDBJ whole genome shotgun (WGS) entry which is preliminary data.</text>
</comment>
<dbReference type="Pfam" id="PF13715">
    <property type="entry name" value="CarbopepD_reg_2"/>
    <property type="match status" value="1"/>
</dbReference>
<keyword evidence="6 7" id="KW-0998">Cell outer membrane</keyword>
<dbReference type="RefSeq" id="WP_311951409.1">
    <property type="nucleotide sequence ID" value="NZ_JAVLVU010000001.1"/>
</dbReference>
<dbReference type="InterPro" id="IPR008969">
    <property type="entry name" value="CarboxyPept-like_regulatory"/>
</dbReference>
<keyword evidence="4 7" id="KW-0812">Transmembrane</keyword>
<reference evidence="11" key="1">
    <citation type="submission" date="2023-07" db="EMBL/GenBank/DDBJ databases">
        <title>Functional and genomic diversity of the sorghum phyllosphere microbiome.</title>
        <authorList>
            <person name="Shade A."/>
        </authorList>
    </citation>
    <scope>NUCLEOTIDE SEQUENCE [LARGE SCALE GENOMIC DNA]</scope>
    <source>
        <strain evidence="11">SORGH_AS_0422</strain>
    </source>
</reference>
<evidence type="ECO:0000313" key="11">
    <source>
        <dbReference type="Proteomes" id="UP001258315"/>
    </source>
</evidence>
<organism evidence="10 11">
    <name type="scientific">Mucilaginibacter terrae</name>
    <dbReference type="NCBI Taxonomy" id="1955052"/>
    <lineage>
        <taxon>Bacteria</taxon>
        <taxon>Pseudomonadati</taxon>
        <taxon>Bacteroidota</taxon>
        <taxon>Sphingobacteriia</taxon>
        <taxon>Sphingobacteriales</taxon>
        <taxon>Sphingobacteriaceae</taxon>
        <taxon>Mucilaginibacter</taxon>
    </lineage>
</organism>
<feature type="signal peptide" evidence="8">
    <location>
        <begin position="1"/>
        <end position="24"/>
    </location>
</feature>
<evidence type="ECO:0000313" key="10">
    <source>
        <dbReference type="EMBL" id="MDT3404069.1"/>
    </source>
</evidence>
<keyword evidence="2 7" id="KW-0813">Transport</keyword>